<keyword evidence="4" id="KW-1185">Reference proteome</keyword>
<dbReference type="SMART" id="SM00054">
    <property type="entry name" value="EFh"/>
    <property type="match status" value="2"/>
</dbReference>
<evidence type="ECO:0000256" key="1">
    <source>
        <dbReference type="SAM" id="SignalP"/>
    </source>
</evidence>
<feature type="chain" id="PRO_5037163709" evidence="1">
    <location>
        <begin position="22"/>
        <end position="92"/>
    </location>
</feature>
<dbReference type="InterPro" id="IPR018247">
    <property type="entry name" value="EF_Hand_1_Ca_BS"/>
</dbReference>
<dbReference type="Gene3D" id="1.10.238.10">
    <property type="entry name" value="EF-hand"/>
    <property type="match status" value="1"/>
</dbReference>
<organism evidence="3 4">
    <name type="scientific">Luteolibacter pohnpeiensis</name>
    <dbReference type="NCBI Taxonomy" id="454153"/>
    <lineage>
        <taxon>Bacteria</taxon>
        <taxon>Pseudomonadati</taxon>
        <taxon>Verrucomicrobiota</taxon>
        <taxon>Verrucomicrobiia</taxon>
        <taxon>Verrucomicrobiales</taxon>
        <taxon>Verrucomicrobiaceae</taxon>
        <taxon>Luteolibacter</taxon>
    </lineage>
</organism>
<proteinExistence type="predicted"/>
<dbReference type="AlphaFoldDB" id="A0A934S3X4"/>
<comment type="caution">
    <text evidence="3">The sequence shown here is derived from an EMBL/GenBank/DDBJ whole genome shotgun (WGS) entry which is preliminary data.</text>
</comment>
<dbReference type="InterPro" id="IPR011992">
    <property type="entry name" value="EF-hand-dom_pair"/>
</dbReference>
<dbReference type="Proteomes" id="UP000603141">
    <property type="component" value="Unassembled WGS sequence"/>
</dbReference>
<accession>A0A934S3X4</accession>
<dbReference type="GO" id="GO:0005509">
    <property type="term" value="F:calcium ion binding"/>
    <property type="evidence" value="ECO:0007669"/>
    <property type="project" value="InterPro"/>
</dbReference>
<evidence type="ECO:0000313" key="4">
    <source>
        <dbReference type="Proteomes" id="UP000603141"/>
    </source>
</evidence>
<dbReference type="PROSITE" id="PS00018">
    <property type="entry name" value="EF_HAND_1"/>
    <property type="match status" value="1"/>
</dbReference>
<dbReference type="InterPro" id="IPR002048">
    <property type="entry name" value="EF_hand_dom"/>
</dbReference>
<dbReference type="SUPFAM" id="SSF47473">
    <property type="entry name" value="EF-hand"/>
    <property type="match status" value="1"/>
</dbReference>
<protein>
    <submittedName>
        <fullName evidence="3">EF-hand domain-containing protein</fullName>
    </submittedName>
</protein>
<reference evidence="3" key="1">
    <citation type="submission" date="2021-01" db="EMBL/GenBank/DDBJ databases">
        <title>Modified the classification status of verrucomicrobia.</title>
        <authorList>
            <person name="Feng X."/>
        </authorList>
    </citation>
    <scope>NUCLEOTIDE SEQUENCE</scope>
    <source>
        <strain evidence="3">KCTC 22041</strain>
    </source>
</reference>
<dbReference type="Pfam" id="PF13499">
    <property type="entry name" value="EF-hand_7"/>
    <property type="match status" value="1"/>
</dbReference>
<dbReference type="EMBL" id="JAENIJ010000013">
    <property type="protein sequence ID" value="MBK1882715.1"/>
    <property type="molecule type" value="Genomic_DNA"/>
</dbReference>
<name>A0A934S3X4_9BACT</name>
<feature type="signal peptide" evidence="1">
    <location>
        <begin position="1"/>
        <end position="21"/>
    </location>
</feature>
<sequence length="92" mass="9996">MKTSTAYLLLTVGFTCLAACAAPSRGNGKRLEAKFAELDTNHDGKLDYAEFSKSRVAANSDDPKSLFNKADTNHDAFLSQEEILIAIKSRKG</sequence>
<gene>
    <name evidence="3" type="ORF">JIN85_09820</name>
</gene>
<keyword evidence="1" id="KW-0732">Signal</keyword>
<evidence type="ECO:0000259" key="2">
    <source>
        <dbReference type="PROSITE" id="PS50222"/>
    </source>
</evidence>
<dbReference type="PROSITE" id="PS50222">
    <property type="entry name" value="EF_HAND_2"/>
    <property type="match status" value="1"/>
</dbReference>
<feature type="domain" description="EF-hand" evidence="2">
    <location>
        <begin position="26"/>
        <end position="61"/>
    </location>
</feature>
<evidence type="ECO:0000313" key="3">
    <source>
        <dbReference type="EMBL" id="MBK1882715.1"/>
    </source>
</evidence>
<dbReference type="RefSeq" id="WP_200270130.1">
    <property type="nucleotide sequence ID" value="NZ_JAENIJ010000013.1"/>
</dbReference>